<sequence>MACSQGRDFMFCNFCGTMLSLEPKYATCPLCKFKRNAKEVADKEICYTVTAEDLLVDGLFLDILKIPLIYQYLCLRCSFKLILEESWAYLCSIRGIVETTVCNGPRSKRLVKNVKIQRCIIQPDKQDQQMKDKLLIIFALVVVSNVKRVDAQVMSGFCSIMCCKKGLL</sequence>
<comment type="caution">
    <text evidence="1">The sequence shown here is derived from an EMBL/GenBank/DDBJ whole genome shotgun (WGS) entry which is preliminary data.</text>
</comment>
<evidence type="ECO:0000313" key="1">
    <source>
        <dbReference type="EMBL" id="KAJ0086197.1"/>
    </source>
</evidence>
<protein>
    <submittedName>
        <fullName evidence="1">Uncharacterized protein</fullName>
    </submittedName>
</protein>
<reference evidence="2" key="1">
    <citation type="journal article" date="2023" name="G3 (Bethesda)">
        <title>Genome assembly and association tests identify interacting loci associated with vigor, precocity, and sex in interspecific pistachio rootstocks.</title>
        <authorList>
            <person name="Palmer W."/>
            <person name="Jacygrad E."/>
            <person name="Sagayaradj S."/>
            <person name="Cavanaugh K."/>
            <person name="Han R."/>
            <person name="Bertier L."/>
            <person name="Beede B."/>
            <person name="Kafkas S."/>
            <person name="Golino D."/>
            <person name="Preece J."/>
            <person name="Michelmore R."/>
        </authorList>
    </citation>
    <scope>NUCLEOTIDE SEQUENCE [LARGE SCALE GENOMIC DNA]</scope>
</reference>
<organism evidence="1 2">
    <name type="scientific">Pistacia atlantica</name>
    <dbReference type="NCBI Taxonomy" id="434234"/>
    <lineage>
        <taxon>Eukaryota</taxon>
        <taxon>Viridiplantae</taxon>
        <taxon>Streptophyta</taxon>
        <taxon>Embryophyta</taxon>
        <taxon>Tracheophyta</taxon>
        <taxon>Spermatophyta</taxon>
        <taxon>Magnoliopsida</taxon>
        <taxon>eudicotyledons</taxon>
        <taxon>Gunneridae</taxon>
        <taxon>Pentapetalae</taxon>
        <taxon>rosids</taxon>
        <taxon>malvids</taxon>
        <taxon>Sapindales</taxon>
        <taxon>Anacardiaceae</taxon>
        <taxon>Pistacia</taxon>
    </lineage>
</organism>
<proteinExistence type="predicted"/>
<keyword evidence="2" id="KW-1185">Reference proteome</keyword>
<gene>
    <name evidence="1" type="ORF">Patl1_09516</name>
</gene>
<accession>A0ACC1AHW7</accession>
<dbReference type="Proteomes" id="UP001164250">
    <property type="component" value="Chromosome 10"/>
</dbReference>
<evidence type="ECO:0000313" key="2">
    <source>
        <dbReference type="Proteomes" id="UP001164250"/>
    </source>
</evidence>
<dbReference type="EMBL" id="CM047906">
    <property type="protein sequence ID" value="KAJ0086197.1"/>
    <property type="molecule type" value="Genomic_DNA"/>
</dbReference>
<name>A0ACC1AHW7_9ROSI</name>